<keyword evidence="2" id="KW-1133">Transmembrane helix</keyword>
<keyword evidence="2" id="KW-0472">Membrane</keyword>
<organism evidence="3 4">
    <name type="scientific">Polarella glacialis</name>
    <name type="common">Dinoflagellate</name>
    <dbReference type="NCBI Taxonomy" id="89957"/>
    <lineage>
        <taxon>Eukaryota</taxon>
        <taxon>Sar</taxon>
        <taxon>Alveolata</taxon>
        <taxon>Dinophyceae</taxon>
        <taxon>Suessiales</taxon>
        <taxon>Suessiaceae</taxon>
        <taxon>Polarella</taxon>
    </lineage>
</organism>
<reference evidence="3" key="1">
    <citation type="submission" date="2021-02" db="EMBL/GenBank/DDBJ databases">
        <authorList>
            <person name="Dougan E. K."/>
            <person name="Rhodes N."/>
            <person name="Thang M."/>
            <person name="Chan C."/>
        </authorList>
    </citation>
    <scope>NUCLEOTIDE SEQUENCE</scope>
</reference>
<evidence type="ECO:0000313" key="3">
    <source>
        <dbReference type="EMBL" id="CAE8582879.1"/>
    </source>
</evidence>
<evidence type="ECO:0000256" key="2">
    <source>
        <dbReference type="SAM" id="Phobius"/>
    </source>
</evidence>
<evidence type="ECO:0000256" key="1">
    <source>
        <dbReference type="SAM" id="Coils"/>
    </source>
</evidence>
<dbReference type="AlphaFoldDB" id="A0A813D5Q5"/>
<dbReference type="OrthoDB" id="440545at2759"/>
<gene>
    <name evidence="3" type="ORF">PGLA1383_LOCUS1868</name>
</gene>
<protein>
    <submittedName>
        <fullName evidence="3">Uncharacterized protein</fullName>
    </submittedName>
</protein>
<keyword evidence="4" id="KW-1185">Reference proteome</keyword>
<comment type="caution">
    <text evidence="3">The sequence shown here is derived from an EMBL/GenBank/DDBJ whole genome shotgun (WGS) entry which is preliminary data.</text>
</comment>
<feature type="transmembrane region" description="Helical" evidence="2">
    <location>
        <begin position="21"/>
        <end position="49"/>
    </location>
</feature>
<accession>A0A813D5Q5</accession>
<dbReference type="SUPFAM" id="SSF49599">
    <property type="entry name" value="TRAF domain-like"/>
    <property type="match status" value="1"/>
</dbReference>
<feature type="non-terminal residue" evidence="3">
    <location>
        <position position="219"/>
    </location>
</feature>
<feature type="non-terminal residue" evidence="3">
    <location>
        <position position="1"/>
    </location>
</feature>
<feature type="coiled-coil region" evidence="1">
    <location>
        <begin position="56"/>
        <end position="101"/>
    </location>
</feature>
<evidence type="ECO:0000313" key="4">
    <source>
        <dbReference type="Proteomes" id="UP000654075"/>
    </source>
</evidence>
<dbReference type="EMBL" id="CAJNNV010000521">
    <property type="protein sequence ID" value="CAE8582879.1"/>
    <property type="molecule type" value="Genomic_DNA"/>
</dbReference>
<dbReference type="Proteomes" id="UP000654075">
    <property type="component" value="Unassembled WGS sequence"/>
</dbReference>
<sequence>SRAGRKGVVVRWVGGHHNTIKLLLLLFLLLLLLLFLLFFLLLLLLWLWLVLGMSTADVLNAQAEVLTRRLEEQERRHAQDLSRLRGEAQELRQRLTASLARRSKREPAVEQSSLPDSCFIRRVEWTINDFSARTRDVARNQALWSEKFTILGAADVQLEFFPQGRDSTAFPGFCALFLWCPAGVQMKYRLQVGKHFAAPDEDSYDMRMGHGHSNFCMLE</sequence>
<name>A0A813D5Q5_POLGL</name>
<proteinExistence type="predicted"/>
<keyword evidence="1" id="KW-0175">Coiled coil</keyword>
<keyword evidence="2" id="KW-0812">Transmembrane</keyword>